<dbReference type="GO" id="GO:0006357">
    <property type="term" value="P:regulation of transcription by RNA polymerase II"/>
    <property type="evidence" value="ECO:0007669"/>
    <property type="project" value="TreeGrafter"/>
</dbReference>
<dbReference type="InterPro" id="IPR039353">
    <property type="entry name" value="TF_Adf1"/>
</dbReference>
<comment type="caution">
    <text evidence="2">The sequence shown here is derived from an EMBL/GenBank/DDBJ whole genome shotgun (WGS) entry which is preliminary data.</text>
</comment>
<dbReference type="EMBL" id="JAZDUA010000274">
    <property type="protein sequence ID" value="KAK7862476.1"/>
    <property type="molecule type" value="Genomic_DNA"/>
</dbReference>
<dbReference type="Proteomes" id="UP001378592">
    <property type="component" value="Unassembled WGS sequence"/>
</dbReference>
<evidence type="ECO:0000259" key="1">
    <source>
        <dbReference type="PROSITE" id="PS51029"/>
    </source>
</evidence>
<evidence type="ECO:0000313" key="3">
    <source>
        <dbReference type="Proteomes" id="UP001378592"/>
    </source>
</evidence>
<dbReference type="InterPro" id="IPR006578">
    <property type="entry name" value="MADF-dom"/>
</dbReference>
<reference evidence="2 3" key="1">
    <citation type="submission" date="2024-03" db="EMBL/GenBank/DDBJ databases">
        <title>The genome assembly and annotation of the cricket Gryllus longicercus Weissman &amp; Gray.</title>
        <authorList>
            <person name="Szrajer S."/>
            <person name="Gray D."/>
            <person name="Ylla G."/>
        </authorList>
    </citation>
    <scope>NUCLEOTIDE SEQUENCE [LARGE SCALE GENOMIC DNA]</scope>
    <source>
        <strain evidence="2">DAG 2021-001</strain>
        <tissue evidence="2">Whole body minus gut</tissue>
    </source>
</reference>
<dbReference type="GO" id="GO:0005667">
    <property type="term" value="C:transcription regulator complex"/>
    <property type="evidence" value="ECO:0007669"/>
    <property type="project" value="TreeGrafter"/>
</dbReference>
<feature type="domain" description="MADF" evidence="1">
    <location>
        <begin position="10"/>
        <end position="79"/>
    </location>
</feature>
<dbReference type="SMART" id="SM00595">
    <property type="entry name" value="MADF"/>
    <property type="match status" value="1"/>
</dbReference>
<gene>
    <name evidence="2" type="ORF">R5R35_001374</name>
</gene>
<keyword evidence="3" id="KW-1185">Reference proteome</keyword>
<accession>A0AAN9VG92</accession>
<proteinExistence type="predicted"/>
<dbReference type="AlphaFoldDB" id="A0AAN9VG92"/>
<organism evidence="2 3">
    <name type="scientific">Gryllus longicercus</name>
    <dbReference type="NCBI Taxonomy" id="2509291"/>
    <lineage>
        <taxon>Eukaryota</taxon>
        <taxon>Metazoa</taxon>
        <taxon>Ecdysozoa</taxon>
        <taxon>Arthropoda</taxon>
        <taxon>Hexapoda</taxon>
        <taxon>Insecta</taxon>
        <taxon>Pterygota</taxon>
        <taxon>Neoptera</taxon>
        <taxon>Polyneoptera</taxon>
        <taxon>Orthoptera</taxon>
        <taxon>Ensifera</taxon>
        <taxon>Gryllidea</taxon>
        <taxon>Grylloidea</taxon>
        <taxon>Gryllidae</taxon>
        <taxon>Gryllinae</taxon>
        <taxon>Gryllus</taxon>
    </lineage>
</organism>
<evidence type="ECO:0000313" key="2">
    <source>
        <dbReference type="EMBL" id="KAK7862476.1"/>
    </source>
</evidence>
<dbReference type="PROSITE" id="PS51029">
    <property type="entry name" value="MADF"/>
    <property type="match status" value="1"/>
</dbReference>
<sequence>MEFDNERALLLIELYRRHRSLWDPKDPLYYSKARKAQAWGEVAARVGGAVHEVRRKMESLLGSFRRERSRAARAAARGE</sequence>
<protein>
    <recommendedName>
        <fullName evidence="1">MADF domain-containing protein</fullName>
    </recommendedName>
</protein>
<dbReference type="PANTHER" id="PTHR12243">
    <property type="entry name" value="MADF DOMAIN TRANSCRIPTION FACTOR"/>
    <property type="match status" value="1"/>
</dbReference>
<dbReference type="PANTHER" id="PTHR12243:SF69">
    <property type="entry name" value="SI:CH73-59F11.3"/>
    <property type="match status" value="1"/>
</dbReference>
<dbReference type="GO" id="GO:0005634">
    <property type="term" value="C:nucleus"/>
    <property type="evidence" value="ECO:0007669"/>
    <property type="project" value="TreeGrafter"/>
</dbReference>
<dbReference type="Pfam" id="PF10545">
    <property type="entry name" value="MADF_DNA_bdg"/>
    <property type="match status" value="1"/>
</dbReference>
<name>A0AAN9VG92_9ORTH</name>